<dbReference type="EMBL" id="BLAY01000040">
    <property type="protein sequence ID" value="GET38144.1"/>
    <property type="molecule type" value="Genomic_DNA"/>
</dbReference>
<gene>
    <name evidence="1" type="ORF">MiSe_28980</name>
</gene>
<comment type="caution">
    <text evidence="1">The sequence shown here is derived from an EMBL/GenBank/DDBJ whole genome shotgun (WGS) entry which is preliminary data.</text>
</comment>
<evidence type="ECO:0000313" key="1">
    <source>
        <dbReference type="EMBL" id="GET38144.1"/>
    </source>
</evidence>
<dbReference type="AlphaFoldDB" id="A0AAV3XCI3"/>
<sequence length="235" mass="26529">MKFTATKEVMKQVKRKPSTFNEYEQYRQQIKSGDVIAFSGKEGFSSLIKWATRSIYSHVGIVLEVEMGGGFGKSLLVVESTTSIGYTDADGKEVIKGIQINWLSKRLDMYDGEVWLVPLKEKLAKDSLERMQTWLRQTNNKKVRYDSYQPLGSGLDLWDNVLGLTNKADLSRLFCSELVTAALQIAGVLNNPEINASEQTPRDVVNFPCFVNPPILICKIQSGKNRYYSVRSRGD</sequence>
<reference evidence="1" key="1">
    <citation type="submission" date="2019-10" db="EMBL/GenBank/DDBJ databases">
        <title>Draft genome sequece of Microseira wollei NIES-4236.</title>
        <authorList>
            <person name="Yamaguchi H."/>
            <person name="Suzuki S."/>
            <person name="Kawachi M."/>
        </authorList>
    </citation>
    <scope>NUCLEOTIDE SEQUENCE</scope>
    <source>
        <strain evidence="1">NIES-4236</strain>
    </source>
</reference>
<dbReference type="InterPro" id="IPR038765">
    <property type="entry name" value="Papain-like_cys_pep_sf"/>
</dbReference>
<evidence type="ECO:0000313" key="2">
    <source>
        <dbReference type="Proteomes" id="UP001050975"/>
    </source>
</evidence>
<keyword evidence="2" id="KW-1185">Reference proteome</keyword>
<dbReference type="SUPFAM" id="SSF54001">
    <property type="entry name" value="Cysteine proteinases"/>
    <property type="match status" value="1"/>
</dbReference>
<organism evidence="1 2">
    <name type="scientific">Microseira wollei NIES-4236</name>
    <dbReference type="NCBI Taxonomy" id="2530354"/>
    <lineage>
        <taxon>Bacteria</taxon>
        <taxon>Bacillati</taxon>
        <taxon>Cyanobacteriota</taxon>
        <taxon>Cyanophyceae</taxon>
        <taxon>Oscillatoriophycideae</taxon>
        <taxon>Aerosakkonematales</taxon>
        <taxon>Aerosakkonemataceae</taxon>
        <taxon>Microseira</taxon>
    </lineage>
</organism>
<dbReference type="Gene3D" id="3.90.1720.10">
    <property type="entry name" value="endopeptidase domain like (from Nostoc punctiforme)"/>
    <property type="match status" value="1"/>
</dbReference>
<proteinExistence type="predicted"/>
<accession>A0AAV3XCI3</accession>
<protein>
    <submittedName>
        <fullName evidence="1">Uncharacterized protein</fullName>
    </submittedName>
</protein>
<dbReference type="Proteomes" id="UP001050975">
    <property type="component" value="Unassembled WGS sequence"/>
</dbReference>
<name>A0AAV3XCI3_9CYAN</name>